<evidence type="ECO:0000313" key="4">
    <source>
        <dbReference type="Proteomes" id="UP000564644"/>
    </source>
</evidence>
<dbReference type="AlphaFoldDB" id="A0A7X0SHC4"/>
<evidence type="ECO:0000313" key="3">
    <source>
        <dbReference type="EMBL" id="MBB6730009.1"/>
    </source>
</evidence>
<evidence type="ECO:0000256" key="2">
    <source>
        <dbReference type="SAM" id="SignalP"/>
    </source>
</evidence>
<accession>A0A7X0SHC4</accession>
<reference evidence="3 4" key="1">
    <citation type="submission" date="2020-08" db="EMBL/GenBank/DDBJ databases">
        <title>Cohnella phylogeny.</title>
        <authorList>
            <person name="Dunlap C."/>
        </authorList>
    </citation>
    <scope>NUCLEOTIDE SEQUENCE [LARGE SCALE GENOMIC DNA]</scope>
    <source>
        <strain evidence="3 4">CBP 2801</strain>
    </source>
</reference>
<dbReference type="Proteomes" id="UP000564644">
    <property type="component" value="Unassembled WGS sequence"/>
</dbReference>
<sequence length="495" mass="52089">MRKQSKVSKFFLAMALSVSIALGGAIPAAFAADPISPLPHLAIYYGWPSYVNGAAGNVTTATNTFSAYDVIVFADGLEHASHGDHANTATIMTNLKNNGKKVFGYIDLGVSTQNLSIATMQTYVTEWKNMGAYGIFLDDYGFDYGVTRARQNTMLTYIHNAGLKVMMNAWNVDDAMGNADENGSNNPPNVVTGDYYLNESFLVSGNSYQPLADWAAKADKCLNYYRTKGVITAAVATNAANSATAGDSATDKFKMAWWGAAMYNFPFQWTDIWYSAGNNVLNDYSNISTSYGTSFTADPVHSSGSTVNTRASNTGTVSVTGNGSTTGTGGYTPSSSSSYPTISVDGSAGDWSGIAAAATGSSTVTALKAANNASTLYLLVQGSSLNVKGQFYLNADNNTSTGYNATGWTNAGADYLLENNTLYAYAGNGTTWAWNQIAVLSSSQYVKNNTVVEAAIPLGTIGIGTGSTLRIGYIKNDSATDRLPAGGGLPSVTLL</sequence>
<keyword evidence="4" id="KW-1185">Reference proteome</keyword>
<feature type="chain" id="PRO_5030709397" evidence="2">
    <location>
        <begin position="32"/>
        <end position="495"/>
    </location>
</feature>
<proteinExistence type="predicted"/>
<dbReference type="RefSeq" id="WP_185127667.1">
    <property type="nucleotide sequence ID" value="NZ_JACJVO010000003.1"/>
</dbReference>
<protein>
    <submittedName>
        <fullName evidence="3">Uncharacterized protein</fullName>
    </submittedName>
</protein>
<comment type="caution">
    <text evidence="3">The sequence shown here is derived from an EMBL/GenBank/DDBJ whole genome shotgun (WGS) entry which is preliminary data.</text>
</comment>
<evidence type="ECO:0000256" key="1">
    <source>
        <dbReference type="SAM" id="MobiDB-lite"/>
    </source>
</evidence>
<feature type="compositionally biased region" description="Polar residues" evidence="1">
    <location>
        <begin position="302"/>
        <end position="311"/>
    </location>
</feature>
<feature type="compositionally biased region" description="Low complexity" evidence="1">
    <location>
        <begin position="312"/>
        <end position="323"/>
    </location>
</feature>
<dbReference type="EMBL" id="JACJVO010000003">
    <property type="protein sequence ID" value="MBB6730009.1"/>
    <property type="molecule type" value="Genomic_DNA"/>
</dbReference>
<organism evidence="3 4">
    <name type="scientific">Cohnella zeiphila</name>
    <dbReference type="NCBI Taxonomy" id="2761120"/>
    <lineage>
        <taxon>Bacteria</taxon>
        <taxon>Bacillati</taxon>
        <taxon>Bacillota</taxon>
        <taxon>Bacilli</taxon>
        <taxon>Bacillales</taxon>
        <taxon>Paenibacillaceae</taxon>
        <taxon>Cohnella</taxon>
    </lineage>
</organism>
<dbReference type="SUPFAM" id="SSF49344">
    <property type="entry name" value="CBD9-like"/>
    <property type="match status" value="1"/>
</dbReference>
<keyword evidence="2" id="KW-0732">Signal</keyword>
<gene>
    <name evidence="3" type="ORF">H7C18_03780</name>
</gene>
<feature type="signal peptide" evidence="2">
    <location>
        <begin position="1"/>
        <end position="31"/>
    </location>
</feature>
<name>A0A7X0SHC4_9BACL</name>
<feature type="region of interest" description="Disordered" evidence="1">
    <location>
        <begin position="302"/>
        <end position="332"/>
    </location>
</feature>